<dbReference type="EMBL" id="MCHX01000046">
    <property type="protein sequence ID" value="OFJ52178.1"/>
    <property type="molecule type" value="Genomic_DNA"/>
</dbReference>
<dbReference type="AlphaFoldDB" id="A0A1E8Q0S8"/>
<keyword evidence="1" id="KW-0812">Transmembrane</keyword>
<feature type="transmembrane region" description="Helical" evidence="1">
    <location>
        <begin position="12"/>
        <end position="35"/>
    </location>
</feature>
<comment type="caution">
    <text evidence="2">The sequence shown here is derived from an EMBL/GenBank/DDBJ whole genome shotgun (WGS) entry which is preliminary data.</text>
</comment>
<name>A0A1E8Q0S8_9MYCO</name>
<gene>
    <name evidence="2" type="ORF">BEL07_19055</name>
</gene>
<evidence type="ECO:0000256" key="1">
    <source>
        <dbReference type="SAM" id="Phobius"/>
    </source>
</evidence>
<organism evidence="2 3">
    <name type="scientific">Mycolicibacterium grossiae</name>
    <dbReference type="NCBI Taxonomy" id="1552759"/>
    <lineage>
        <taxon>Bacteria</taxon>
        <taxon>Bacillati</taxon>
        <taxon>Actinomycetota</taxon>
        <taxon>Actinomycetes</taxon>
        <taxon>Mycobacteriales</taxon>
        <taxon>Mycobacteriaceae</taxon>
        <taxon>Mycolicibacterium</taxon>
    </lineage>
</organism>
<keyword evidence="1" id="KW-0472">Membrane</keyword>
<evidence type="ECO:0000313" key="2">
    <source>
        <dbReference type="EMBL" id="OFJ52178.1"/>
    </source>
</evidence>
<reference evidence="2 3" key="1">
    <citation type="submission" date="2016-09" db="EMBL/GenBank/DDBJ databases">
        <title>genome sequence of Mycobacterium sp. 739 SCH.</title>
        <authorList>
            <person name="Greninger A.L."/>
            <person name="Qin X."/>
            <person name="Jerome K."/>
            <person name="Vora S."/>
            <person name="Quinn K."/>
        </authorList>
    </citation>
    <scope>NUCLEOTIDE SEQUENCE [LARGE SCALE GENOMIC DNA]</scope>
    <source>
        <strain evidence="2 3">SCH</strain>
    </source>
</reference>
<feature type="transmembrane region" description="Helical" evidence="1">
    <location>
        <begin position="89"/>
        <end position="111"/>
    </location>
</feature>
<sequence length="116" mass="12112">MMATTTRLSRGIDAAIAFPLLAVHVALAWGATLFVGFAVNTMRSCEGGVCPDTQWVGLAVIAAGVALVALPLIDLGGIIVVLSMRRTAWIVPLAMCGIHVAYTVLLLVLLAQAGRR</sequence>
<dbReference type="RefSeq" id="WP_070354633.1">
    <property type="nucleotide sequence ID" value="NZ_MCHX01000046.1"/>
</dbReference>
<protein>
    <submittedName>
        <fullName evidence="2">Uncharacterized protein</fullName>
    </submittedName>
</protein>
<keyword evidence="3" id="KW-1185">Reference proteome</keyword>
<dbReference type="Proteomes" id="UP000178953">
    <property type="component" value="Unassembled WGS sequence"/>
</dbReference>
<evidence type="ECO:0000313" key="3">
    <source>
        <dbReference type="Proteomes" id="UP000178953"/>
    </source>
</evidence>
<proteinExistence type="predicted"/>
<feature type="transmembrane region" description="Helical" evidence="1">
    <location>
        <begin position="55"/>
        <end position="82"/>
    </location>
</feature>
<keyword evidence="1" id="KW-1133">Transmembrane helix</keyword>
<accession>A0A1E8Q0S8</accession>